<sequence>MSTTSMPHDLKSARIIKKHNMKKAIELIIKSNTKTKRHKENQVASNSKITFYCKSFQNNKKKRRMSIVGFSKSLALSEMQMYIARQDWKHALNLFPKLLEYPNDLEPLVWKYAFIILLHMNDPSHLCEFFEQCIGTHSSCNSILLEKLLSLPLQENN</sequence>
<evidence type="ECO:0000313" key="2">
    <source>
        <dbReference type="RefSeq" id="XP_014483847.1"/>
    </source>
</evidence>
<accession>A0A6P3Y0L0</accession>
<dbReference type="Proteomes" id="UP000515204">
    <property type="component" value="Unplaced"/>
</dbReference>
<organism evidence="1 2">
    <name type="scientific">Dinoponera quadriceps</name>
    <name type="common">South American ant</name>
    <dbReference type="NCBI Taxonomy" id="609295"/>
    <lineage>
        <taxon>Eukaryota</taxon>
        <taxon>Metazoa</taxon>
        <taxon>Ecdysozoa</taxon>
        <taxon>Arthropoda</taxon>
        <taxon>Hexapoda</taxon>
        <taxon>Insecta</taxon>
        <taxon>Pterygota</taxon>
        <taxon>Neoptera</taxon>
        <taxon>Endopterygota</taxon>
        <taxon>Hymenoptera</taxon>
        <taxon>Apocrita</taxon>
        <taxon>Aculeata</taxon>
        <taxon>Formicoidea</taxon>
        <taxon>Formicidae</taxon>
        <taxon>Ponerinae</taxon>
        <taxon>Ponerini</taxon>
        <taxon>Dinoponera</taxon>
    </lineage>
</organism>
<reference evidence="2" key="1">
    <citation type="submission" date="2025-08" db="UniProtKB">
        <authorList>
            <consortium name="RefSeq"/>
        </authorList>
    </citation>
    <scope>IDENTIFICATION</scope>
</reference>
<proteinExistence type="predicted"/>
<gene>
    <name evidence="2" type="primary">LOC106749182</name>
</gene>
<dbReference type="GeneID" id="106749182"/>
<protein>
    <submittedName>
        <fullName evidence="2">Uncharacterized protein LOC106749182</fullName>
    </submittedName>
</protein>
<evidence type="ECO:0000313" key="1">
    <source>
        <dbReference type="Proteomes" id="UP000515204"/>
    </source>
</evidence>
<dbReference type="AlphaFoldDB" id="A0A6P3Y0L0"/>
<dbReference type="RefSeq" id="XP_014483847.1">
    <property type="nucleotide sequence ID" value="XM_014628361.1"/>
</dbReference>
<keyword evidence="1" id="KW-1185">Reference proteome</keyword>
<dbReference type="OrthoDB" id="7681072at2759"/>
<name>A0A6P3Y0L0_DINQU</name>
<dbReference type="KEGG" id="dqu:106749182"/>